<keyword evidence="3" id="KW-1185">Reference proteome</keyword>
<protein>
    <recommendedName>
        <fullName evidence="4">Transmembrane protein</fullName>
    </recommendedName>
</protein>
<comment type="caution">
    <text evidence="2">The sequence shown here is derived from an EMBL/GenBank/DDBJ whole genome shotgun (WGS) entry which is preliminary data.</text>
</comment>
<feature type="transmembrane region" description="Helical" evidence="1">
    <location>
        <begin position="20"/>
        <end position="39"/>
    </location>
</feature>
<gene>
    <name evidence="2" type="ORF">HER12_01400</name>
</gene>
<dbReference type="RefSeq" id="WP_168104885.1">
    <property type="nucleotide sequence ID" value="NZ_CP051215.1"/>
</dbReference>
<feature type="transmembrane region" description="Helical" evidence="1">
    <location>
        <begin position="116"/>
        <end position="140"/>
    </location>
</feature>
<dbReference type="EMBL" id="JAAVVK010000001">
    <property type="protein sequence ID" value="NKE38413.1"/>
    <property type="molecule type" value="Genomic_DNA"/>
</dbReference>
<keyword evidence="1" id="KW-0472">Membrane</keyword>
<reference evidence="2 3" key="1">
    <citation type="submission" date="2020-04" db="EMBL/GenBank/DDBJ databases">
        <title>Complete genome sequence of Spiroplasma platyhelix ATCC 51748, an insect isolate.</title>
        <authorList>
            <person name="Green E.A."/>
            <person name="Klassen J.L."/>
        </authorList>
    </citation>
    <scope>NUCLEOTIDE SEQUENCE [LARGE SCALE GENOMIC DNA]</scope>
    <source>
        <strain evidence="2 3">PALS-1</strain>
    </source>
</reference>
<keyword evidence="1" id="KW-0812">Transmembrane</keyword>
<evidence type="ECO:0000313" key="2">
    <source>
        <dbReference type="EMBL" id="NKE38413.1"/>
    </source>
</evidence>
<dbReference type="AlphaFoldDB" id="A0A846U959"/>
<dbReference type="Proteomes" id="UP000584587">
    <property type="component" value="Unassembled WGS sequence"/>
</dbReference>
<feature type="transmembrane region" description="Helical" evidence="1">
    <location>
        <begin position="59"/>
        <end position="81"/>
    </location>
</feature>
<evidence type="ECO:0008006" key="4">
    <source>
        <dbReference type="Google" id="ProtNLM"/>
    </source>
</evidence>
<proteinExistence type="predicted"/>
<name>A0A846U959_9MOLU</name>
<evidence type="ECO:0000256" key="1">
    <source>
        <dbReference type="SAM" id="Phobius"/>
    </source>
</evidence>
<organism evidence="2 3">
    <name type="scientific">Spiroplasma platyhelix PALS-1</name>
    <dbReference type="NCBI Taxonomy" id="1276218"/>
    <lineage>
        <taxon>Bacteria</taxon>
        <taxon>Bacillati</taxon>
        <taxon>Mycoplasmatota</taxon>
        <taxon>Mollicutes</taxon>
        <taxon>Entomoplasmatales</taxon>
        <taxon>Spiroplasmataceae</taxon>
        <taxon>Spiroplasma</taxon>
    </lineage>
</organism>
<evidence type="ECO:0000313" key="3">
    <source>
        <dbReference type="Proteomes" id="UP000584587"/>
    </source>
</evidence>
<feature type="transmembrane region" description="Helical" evidence="1">
    <location>
        <begin position="88"/>
        <end position="110"/>
    </location>
</feature>
<sequence>MKKSIKARWKKINPKSLIMFDRITITVSGTLLFLIWLMFLTKNFYPKSDDNLAAVIMNWPLQASIWPISLMLLFVFIMPVWVTNSFELLSIFLFLSLLFILLSLVFLVFLNVNSLWILWLIVNLLALCNVMFALFSIYYLNKTNVKKNKSN</sequence>
<accession>A0A846U959</accession>
<keyword evidence="1" id="KW-1133">Transmembrane helix</keyword>